<dbReference type="PIRSF" id="PIRSF001365">
    <property type="entry name" value="DHDPS"/>
    <property type="match status" value="1"/>
</dbReference>
<dbReference type="InterPro" id="IPR013785">
    <property type="entry name" value="Aldolase_TIM"/>
</dbReference>
<dbReference type="GO" id="GO:0008840">
    <property type="term" value="F:4-hydroxy-tetrahydrodipicolinate synthase activity"/>
    <property type="evidence" value="ECO:0007669"/>
    <property type="project" value="TreeGrafter"/>
</dbReference>
<proteinExistence type="inferred from homology"/>
<accession>A0A3S0U4I4</accession>
<comment type="caution">
    <text evidence="3">The sequence shown here is derived from an EMBL/GenBank/DDBJ whole genome shotgun (WGS) entry which is preliminary data.</text>
</comment>
<dbReference type="AlphaFoldDB" id="A0A3S0U4I4"/>
<name>A0A3S0U4I4_9BACI</name>
<gene>
    <name evidence="3" type="ORF">ELQ35_04590</name>
</gene>
<dbReference type="PANTHER" id="PTHR12128:SF72">
    <property type="entry name" value="DIHYDRODIPICOLINATE SYNTHASE"/>
    <property type="match status" value="1"/>
</dbReference>
<keyword evidence="4" id="KW-1185">Reference proteome</keyword>
<dbReference type="OrthoDB" id="9782828at2"/>
<dbReference type="SUPFAM" id="SSF51569">
    <property type="entry name" value="Aldolase"/>
    <property type="match status" value="1"/>
</dbReference>
<dbReference type="RefSeq" id="WP_126863664.1">
    <property type="nucleotide sequence ID" value="NZ_JAUSTX010000005.1"/>
</dbReference>
<dbReference type="Pfam" id="PF00701">
    <property type="entry name" value="DHDPS"/>
    <property type="match status" value="1"/>
</dbReference>
<keyword evidence="1 2" id="KW-0456">Lyase</keyword>
<evidence type="ECO:0000256" key="2">
    <source>
        <dbReference type="PIRNR" id="PIRNR001365"/>
    </source>
</evidence>
<evidence type="ECO:0000313" key="3">
    <source>
        <dbReference type="EMBL" id="RUQ30879.1"/>
    </source>
</evidence>
<sequence>MRPDLVLSGVIPANLLPFDENLNIDEVNYRRHIRSIIDTDGVTGLTTNGHAAEVATLTLEEQQKSLSITVDEVAGKVPVVCGIYQDGTEKAMKIAKMAEREGADCLLLFPSNVFNNGFRLRPEMAYKHYASIASATNLPIIIFVYPEASGLQIKTDNLVKICNDIDNVIAIKEWSNDIVTYERNFRELSKLDKKISVLTSFSKSLLASLCVGADGILSGHGSLIADLQVALFEAVKRGDLSEARRISDRIYPLVDVFYGEPFLDGHNRMKAANAMLGRISEAYVRPPLQAIQQAEQEEIRRVITEAGLPAKTNLRA</sequence>
<comment type="similarity">
    <text evidence="2">Belongs to the DapA family.</text>
</comment>
<evidence type="ECO:0000256" key="1">
    <source>
        <dbReference type="ARBA" id="ARBA00023239"/>
    </source>
</evidence>
<organism evidence="3 4">
    <name type="scientific">Peribacillus cavernae</name>
    <dbReference type="NCBI Taxonomy" id="1674310"/>
    <lineage>
        <taxon>Bacteria</taxon>
        <taxon>Bacillati</taxon>
        <taxon>Bacillota</taxon>
        <taxon>Bacilli</taxon>
        <taxon>Bacillales</taxon>
        <taxon>Bacillaceae</taxon>
        <taxon>Peribacillus</taxon>
    </lineage>
</organism>
<dbReference type="EMBL" id="RYZZ01000006">
    <property type="protein sequence ID" value="RUQ30879.1"/>
    <property type="molecule type" value="Genomic_DNA"/>
</dbReference>
<dbReference type="InterPro" id="IPR002220">
    <property type="entry name" value="DapA-like"/>
</dbReference>
<protein>
    <submittedName>
        <fullName evidence="3">Dihydrodipicolinate synthase family protein</fullName>
    </submittedName>
</protein>
<evidence type="ECO:0000313" key="4">
    <source>
        <dbReference type="Proteomes" id="UP000267430"/>
    </source>
</evidence>
<dbReference type="Proteomes" id="UP000267430">
    <property type="component" value="Unassembled WGS sequence"/>
</dbReference>
<dbReference type="PRINTS" id="PR00146">
    <property type="entry name" value="DHPICSNTHASE"/>
</dbReference>
<dbReference type="Gene3D" id="3.20.20.70">
    <property type="entry name" value="Aldolase class I"/>
    <property type="match status" value="1"/>
</dbReference>
<dbReference type="CDD" id="cd00408">
    <property type="entry name" value="DHDPS-like"/>
    <property type="match status" value="1"/>
</dbReference>
<dbReference type="SMART" id="SM01130">
    <property type="entry name" value="DHDPS"/>
    <property type="match status" value="1"/>
</dbReference>
<dbReference type="PANTHER" id="PTHR12128">
    <property type="entry name" value="DIHYDRODIPICOLINATE SYNTHASE"/>
    <property type="match status" value="1"/>
</dbReference>
<reference evidence="3 4" key="1">
    <citation type="submission" date="2018-12" db="EMBL/GenBank/DDBJ databases">
        <title>Bacillus chawlae sp. nov., Bacillus glennii sp. nov., and Bacillus saganii sp. nov. Isolated from the Vehicle Assembly Building at Kennedy Space Center where the Viking Spacecraft were Assembled.</title>
        <authorList>
            <person name="Seuylemezian A."/>
            <person name="Vaishampayan P."/>
        </authorList>
    </citation>
    <scope>NUCLEOTIDE SEQUENCE [LARGE SCALE GENOMIC DNA]</scope>
    <source>
        <strain evidence="3 4">L5</strain>
    </source>
</reference>